<evidence type="ECO:0000313" key="12">
    <source>
        <dbReference type="Proteomes" id="UP000004162"/>
    </source>
</evidence>
<dbReference type="PROSITE" id="PS00793">
    <property type="entry name" value="DHPS_2"/>
    <property type="match status" value="1"/>
</dbReference>
<evidence type="ECO:0000256" key="8">
    <source>
        <dbReference type="ARBA" id="ARBA00022909"/>
    </source>
</evidence>
<dbReference type="InterPro" id="IPR000489">
    <property type="entry name" value="Pterin-binding_dom"/>
</dbReference>
<keyword evidence="6 9" id="KW-0479">Metal-binding</keyword>
<dbReference type="GO" id="GO:0046872">
    <property type="term" value="F:metal ion binding"/>
    <property type="evidence" value="ECO:0007669"/>
    <property type="project" value="UniProtKB-KW"/>
</dbReference>
<dbReference type="NCBIfam" id="TIGR01496">
    <property type="entry name" value="DHPS"/>
    <property type="match status" value="1"/>
</dbReference>
<comment type="cofactor">
    <cofactor evidence="2 9">
        <name>Mg(2+)</name>
        <dbReference type="ChEBI" id="CHEBI:18420"/>
    </cofactor>
</comment>
<dbReference type="PANTHER" id="PTHR20941:SF1">
    <property type="entry name" value="FOLIC ACID SYNTHESIS PROTEIN FOL1"/>
    <property type="match status" value="1"/>
</dbReference>
<keyword evidence="12" id="KW-1185">Reference proteome</keyword>
<comment type="function">
    <text evidence="9">Catalyzes the condensation of para-aminobenzoate (pABA) with 6-hydroxymethyl-7,8-dihydropterin diphosphate (DHPt-PP) to form 7,8-dihydropteroate (H2Pte), the immediate precursor of folate derivatives.</text>
</comment>
<dbReference type="EMBL" id="AASE01000002">
    <property type="protein sequence ID" value="EAT59845.1"/>
    <property type="molecule type" value="Genomic_DNA"/>
</dbReference>
<dbReference type="Proteomes" id="UP000004162">
    <property type="component" value="Unassembled WGS sequence"/>
</dbReference>
<evidence type="ECO:0000259" key="10">
    <source>
        <dbReference type="PROSITE" id="PS50972"/>
    </source>
</evidence>
<dbReference type="GO" id="GO:0005829">
    <property type="term" value="C:cytosol"/>
    <property type="evidence" value="ECO:0007669"/>
    <property type="project" value="TreeGrafter"/>
</dbReference>
<sequence>MKSGEDASTALQINCRGRLLDLSSGPKIMGILNTTPDSFFDGGSLHKKSGGIDLDRALDHALEMIREGASIIDIGGESSRPGAEKISVREEIKRTIPLIELLQRKTDVLISIDTYKAGVAEKALQAGAHLINDISGFTFDAALPAVCRHYSAAVILMHTPVKPQSMLWSTDTGSDKGDILARVSCFLEQSIAVAEKNSIHDIIIDPGFGFGKSVEENFRLLDGLSSLKTLGRPILAGLSRKSFLGYAVTPEGEEMLPPSERLPATITADTIALINGANILRVHDVKEAAQSLRVLEAMKRF</sequence>
<organism evidence="11 12">
    <name type="scientific">Chlorobium ferrooxidans DSM 13031</name>
    <dbReference type="NCBI Taxonomy" id="377431"/>
    <lineage>
        <taxon>Bacteria</taxon>
        <taxon>Pseudomonadati</taxon>
        <taxon>Chlorobiota</taxon>
        <taxon>Chlorobiia</taxon>
        <taxon>Chlorobiales</taxon>
        <taxon>Chlorobiaceae</taxon>
        <taxon>Chlorobium/Pelodictyon group</taxon>
        <taxon>Chlorobium</taxon>
    </lineage>
</organism>
<dbReference type="RefSeq" id="WP_006365623.1">
    <property type="nucleotide sequence ID" value="NZ_AASE01000002.1"/>
</dbReference>
<dbReference type="PANTHER" id="PTHR20941">
    <property type="entry name" value="FOLATE SYNTHESIS PROTEINS"/>
    <property type="match status" value="1"/>
</dbReference>
<dbReference type="EC" id="2.5.1.15" evidence="4 9"/>
<dbReference type="UniPathway" id="UPA00077">
    <property type="reaction ID" value="UER00156"/>
</dbReference>
<dbReference type="InterPro" id="IPR011005">
    <property type="entry name" value="Dihydropteroate_synth-like_sf"/>
</dbReference>
<evidence type="ECO:0000256" key="7">
    <source>
        <dbReference type="ARBA" id="ARBA00022842"/>
    </source>
</evidence>
<dbReference type="GO" id="GO:0004156">
    <property type="term" value="F:dihydropteroate synthase activity"/>
    <property type="evidence" value="ECO:0007669"/>
    <property type="project" value="UniProtKB-EC"/>
</dbReference>
<keyword evidence="7 9" id="KW-0460">Magnesium</keyword>
<dbReference type="GO" id="GO:0046656">
    <property type="term" value="P:folic acid biosynthetic process"/>
    <property type="evidence" value="ECO:0007669"/>
    <property type="project" value="UniProtKB-KW"/>
</dbReference>
<dbReference type="Pfam" id="PF00809">
    <property type="entry name" value="Pterin_bind"/>
    <property type="match status" value="1"/>
</dbReference>
<evidence type="ECO:0000313" key="11">
    <source>
        <dbReference type="EMBL" id="EAT59845.1"/>
    </source>
</evidence>
<dbReference type="SUPFAM" id="SSF51717">
    <property type="entry name" value="Dihydropteroate synthetase-like"/>
    <property type="match status" value="1"/>
</dbReference>
<evidence type="ECO:0000256" key="4">
    <source>
        <dbReference type="ARBA" id="ARBA00012458"/>
    </source>
</evidence>
<reference evidence="11 12" key="2">
    <citation type="submission" date="2006-07" db="EMBL/GenBank/DDBJ databases">
        <title>Sequencing of the draft genome and assembly of Chlorobium ferroxidans DSM 13031.</title>
        <authorList>
            <consortium name="US DOE Joint Genome Institute (JGI-PGF)"/>
            <person name="Copeland A."/>
            <person name="Lucas S."/>
            <person name="Lapidus A."/>
            <person name="Barry K."/>
            <person name="Glavina del Rio T."/>
            <person name="Dalin E."/>
            <person name="Tice H."/>
            <person name="Bruce D."/>
            <person name="Pitluck S."/>
            <person name="Richardson P."/>
        </authorList>
    </citation>
    <scope>NUCLEOTIDE SEQUENCE [LARGE SCALE GENOMIC DNA]</scope>
    <source>
        <strain evidence="11 12">DSM 13031</strain>
    </source>
</reference>
<dbReference type="CDD" id="cd00739">
    <property type="entry name" value="DHPS"/>
    <property type="match status" value="1"/>
</dbReference>
<evidence type="ECO:0000256" key="3">
    <source>
        <dbReference type="ARBA" id="ARBA00004763"/>
    </source>
</evidence>
<name>Q0YTQ5_9CHLB</name>
<dbReference type="GO" id="GO:0046654">
    <property type="term" value="P:tetrahydrofolate biosynthetic process"/>
    <property type="evidence" value="ECO:0007669"/>
    <property type="project" value="UniProtKB-UniPathway"/>
</dbReference>
<comment type="caution">
    <text evidence="11">The sequence shown here is derived from an EMBL/GenBank/DDBJ whole genome shotgun (WGS) entry which is preliminary data.</text>
</comment>
<proteinExistence type="inferred from homology"/>
<comment type="pathway">
    <text evidence="3 9">Cofactor biosynthesis; tetrahydrofolate biosynthesis; 7,8-dihydrofolate from 2-amino-4-hydroxy-6-hydroxymethyl-7,8-dihydropteridine diphosphate and 4-aminobenzoate: step 1/2.</text>
</comment>
<dbReference type="PROSITE" id="PS00792">
    <property type="entry name" value="DHPS_1"/>
    <property type="match status" value="1"/>
</dbReference>
<keyword evidence="8 9" id="KW-0289">Folate biosynthesis</keyword>
<dbReference type="AlphaFoldDB" id="Q0YTQ5"/>
<reference evidence="11 12" key="1">
    <citation type="submission" date="2006-07" db="EMBL/GenBank/DDBJ databases">
        <title>Annotation of the draft genome assembly of Chlorobium ferroxidans DSM 13031.</title>
        <authorList>
            <consortium name="US DOE Joint Genome Institute (JGI-ORNL)"/>
            <person name="Larimer F."/>
            <person name="Land M."/>
            <person name="Hauser L."/>
        </authorList>
    </citation>
    <scope>NUCLEOTIDE SEQUENCE [LARGE SCALE GENOMIC DNA]</scope>
    <source>
        <strain evidence="11 12">DSM 13031</strain>
    </source>
</reference>
<dbReference type="InterPro" id="IPR045031">
    <property type="entry name" value="DHP_synth-like"/>
</dbReference>
<evidence type="ECO:0000256" key="5">
    <source>
        <dbReference type="ARBA" id="ARBA00022679"/>
    </source>
</evidence>
<keyword evidence="5 9" id="KW-0808">Transferase</keyword>
<evidence type="ECO:0000256" key="9">
    <source>
        <dbReference type="RuleBase" id="RU361205"/>
    </source>
</evidence>
<comment type="similarity">
    <text evidence="9">Belongs to the DHPS family.</text>
</comment>
<dbReference type="InterPro" id="IPR006390">
    <property type="entry name" value="DHP_synth_dom"/>
</dbReference>
<dbReference type="OrthoDB" id="9811744at2"/>
<comment type="catalytic activity">
    <reaction evidence="1">
        <text>(7,8-dihydropterin-6-yl)methyl diphosphate + 4-aminobenzoate = 7,8-dihydropteroate + diphosphate</text>
        <dbReference type="Rhea" id="RHEA:19949"/>
        <dbReference type="ChEBI" id="CHEBI:17836"/>
        <dbReference type="ChEBI" id="CHEBI:17839"/>
        <dbReference type="ChEBI" id="CHEBI:33019"/>
        <dbReference type="ChEBI" id="CHEBI:72950"/>
        <dbReference type="EC" id="2.5.1.15"/>
    </reaction>
</comment>
<evidence type="ECO:0000256" key="1">
    <source>
        <dbReference type="ARBA" id="ARBA00000012"/>
    </source>
</evidence>
<protein>
    <recommendedName>
        <fullName evidence="4 9">Dihydropteroate synthase</fullName>
        <shortName evidence="9">DHPS</shortName>
        <ecNumber evidence="4 9">2.5.1.15</ecNumber>
    </recommendedName>
    <alternativeName>
        <fullName evidence="9">Dihydropteroate pyrophosphorylase</fullName>
    </alternativeName>
</protein>
<evidence type="ECO:0000256" key="2">
    <source>
        <dbReference type="ARBA" id="ARBA00001946"/>
    </source>
</evidence>
<evidence type="ECO:0000256" key="6">
    <source>
        <dbReference type="ARBA" id="ARBA00022723"/>
    </source>
</evidence>
<dbReference type="PROSITE" id="PS50972">
    <property type="entry name" value="PTERIN_BINDING"/>
    <property type="match status" value="1"/>
</dbReference>
<accession>Q0YTQ5</accession>
<feature type="domain" description="Pterin-binding" evidence="10">
    <location>
        <begin position="26"/>
        <end position="293"/>
    </location>
</feature>
<gene>
    <name evidence="11" type="ORF">CferDRAFT_1852</name>
</gene>
<dbReference type="Gene3D" id="3.20.20.20">
    <property type="entry name" value="Dihydropteroate synthase-like"/>
    <property type="match status" value="1"/>
</dbReference>